<dbReference type="PANTHER" id="PTHR21600">
    <property type="entry name" value="MITOCHONDRIAL RNA PSEUDOURIDINE SYNTHASE"/>
    <property type="match status" value="1"/>
</dbReference>
<dbReference type="AlphaFoldDB" id="A0A229USR3"/>
<dbReference type="EMBL" id="NMQW01000013">
    <property type="protein sequence ID" value="OXM86677.1"/>
    <property type="molecule type" value="Genomic_DNA"/>
</dbReference>
<evidence type="ECO:0000256" key="3">
    <source>
        <dbReference type="PIRSR" id="PIRSR606225-1"/>
    </source>
</evidence>
<dbReference type="GO" id="GO:0000455">
    <property type="term" value="P:enzyme-directed rRNA pseudouridine synthesis"/>
    <property type="evidence" value="ECO:0007669"/>
    <property type="project" value="TreeGrafter"/>
</dbReference>
<reference evidence="8 9" key="1">
    <citation type="submission" date="2017-07" db="EMBL/GenBank/DDBJ databases">
        <title>Genome sequencing and assembly of Paenibacillus rigui.</title>
        <authorList>
            <person name="Mayilraj S."/>
        </authorList>
    </citation>
    <scope>NUCLEOTIDE SEQUENCE [LARGE SCALE GENOMIC DNA]</scope>
    <source>
        <strain evidence="8 9">JCM 16352</strain>
    </source>
</reference>
<keyword evidence="4" id="KW-0694">RNA-binding</keyword>
<dbReference type="InterPro" id="IPR020103">
    <property type="entry name" value="PsdUridine_synth_cat_dom_sf"/>
</dbReference>
<gene>
    <name evidence="8" type="ORF">CF651_09530</name>
</gene>
<comment type="catalytic activity">
    <reaction evidence="1 5">
        <text>a uridine in RNA = a pseudouridine in RNA</text>
        <dbReference type="Rhea" id="RHEA:48348"/>
        <dbReference type="Rhea" id="RHEA-COMP:12068"/>
        <dbReference type="Rhea" id="RHEA-COMP:12069"/>
        <dbReference type="ChEBI" id="CHEBI:65314"/>
        <dbReference type="ChEBI" id="CHEBI:65315"/>
    </reaction>
</comment>
<dbReference type="PANTHER" id="PTHR21600:SF44">
    <property type="entry name" value="RIBOSOMAL LARGE SUBUNIT PSEUDOURIDINE SYNTHASE D"/>
    <property type="match status" value="1"/>
</dbReference>
<feature type="compositionally biased region" description="Low complexity" evidence="6">
    <location>
        <begin position="283"/>
        <end position="297"/>
    </location>
</feature>
<dbReference type="Proteomes" id="UP000215509">
    <property type="component" value="Unassembled WGS sequence"/>
</dbReference>
<dbReference type="InterPro" id="IPR050188">
    <property type="entry name" value="RluA_PseudoU_synthase"/>
</dbReference>
<dbReference type="OrthoDB" id="9773999at2"/>
<evidence type="ECO:0000259" key="7">
    <source>
        <dbReference type="Pfam" id="PF00849"/>
    </source>
</evidence>
<evidence type="ECO:0000313" key="9">
    <source>
        <dbReference type="Proteomes" id="UP000215509"/>
    </source>
</evidence>
<accession>A0A229USR3</accession>
<keyword evidence="9" id="KW-1185">Reference proteome</keyword>
<sequence>MTVYYEPIIYNVSAEEEGFILKTILQSRMHLSRKLLSRLKLTEQGITVNGERQYISVRVHEGDRIEVRMLQEESDDILPQELPIDILFEDEQLLVVNKAAGMIVHPTHGHYVNTLANGVVHYWQQQGKSYRFRPIHRLDQETSGTLAIAKNPFVHQQVSEQMQAHQVKKEYIALVYGVMKEEEGTVDAPIDRDPEEPHIRIVTEAGYRAVTHYKVERRFHEATLVRLWLETGRTHQIRVHMLHLGHPLLGDKLYKLKPLAGDETREASASAPVMEQPEAGSGALTAPDTADSSTAAADARAAYGMERHALHACTLGFTHPGTKQWMEFEAPLPEDFKRCLEQLQAL</sequence>
<dbReference type="InterPro" id="IPR006225">
    <property type="entry name" value="PsdUridine_synth_RluC/D"/>
</dbReference>
<evidence type="ECO:0000256" key="6">
    <source>
        <dbReference type="SAM" id="MobiDB-lite"/>
    </source>
</evidence>
<feature type="active site" evidence="3">
    <location>
        <position position="139"/>
    </location>
</feature>
<evidence type="ECO:0000256" key="1">
    <source>
        <dbReference type="ARBA" id="ARBA00000073"/>
    </source>
</evidence>
<comment type="similarity">
    <text evidence="2 5">Belongs to the pseudouridine synthase RluA family.</text>
</comment>
<evidence type="ECO:0000256" key="5">
    <source>
        <dbReference type="RuleBase" id="RU362028"/>
    </source>
</evidence>
<dbReference type="NCBIfam" id="TIGR00005">
    <property type="entry name" value="rluA_subfam"/>
    <property type="match status" value="1"/>
</dbReference>
<dbReference type="PROSITE" id="PS50889">
    <property type="entry name" value="S4"/>
    <property type="match status" value="1"/>
</dbReference>
<comment type="caution">
    <text evidence="8">The sequence shown here is derived from an EMBL/GenBank/DDBJ whole genome shotgun (WGS) entry which is preliminary data.</text>
</comment>
<evidence type="ECO:0000313" key="8">
    <source>
        <dbReference type="EMBL" id="OXM86677.1"/>
    </source>
</evidence>
<dbReference type="CDD" id="cd02869">
    <property type="entry name" value="PseudoU_synth_RluA_like"/>
    <property type="match status" value="1"/>
</dbReference>
<dbReference type="Gene3D" id="3.30.2350.10">
    <property type="entry name" value="Pseudouridine synthase"/>
    <property type="match status" value="1"/>
</dbReference>
<dbReference type="InterPro" id="IPR006145">
    <property type="entry name" value="PsdUridine_synth_RsuA/RluA"/>
</dbReference>
<organism evidence="8 9">
    <name type="scientific">Paenibacillus rigui</name>
    <dbReference type="NCBI Taxonomy" id="554312"/>
    <lineage>
        <taxon>Bacteria</taxon>
        <taxon>Bacillati</taxon>
        <taxon>Bacillota</taxon>
        <taxon>Bacilli</taxon>
        <taxon>Bacillales</taxon>
        <taxon>Paenibacillaceae</taxon>
        <taxon>Paenibacillus</taxon>
    </lineage>
</organism>
<dbReference type="GO" id="GO:0009982">
    <property type="term" value="F:pseudouridine synthase activity"/>
    <property type="evidence" value="ECO:0007669"/>
    <property type="project" value="InterPro"/>
</dbReference>
<evidence type="ECO:0000256" key="2">
    <source>
        <dbReference type="ARBA" id="ARBA00010876"/>
    </source>
</evidence>
<feature type="region of interest" description="Disordered" evidence="6">
    <location>
        <begin position="264"/>
        <end position="297"/>
    </location>
</feature>
<name>A0A229USR3_9BACL</name>
<dbReference type="Pfam" id="PF00849">
    <property type="entry name" value="PseudoU_synth_2"/>
    <property type="match status" value="1"/>
</dbReference>
<dbReference type="GO" id="GO:0140098">
    <property type="term" value="F:catalytic activity, acting on RNA"/>
    <property type="evidence" value="ECO:0007669"/>
    <property type="project" value="UniProtKB-ARBA"/>
</dbReference>
<comment type="function">
    <text evidence="5">Responsible for synthesis of pseudouridine from uracil.</text>
</comment>
<proteinExistence type="inferred from homology"/>
<evidence type="ECO:0000256" key="4">
    <source>
        <dbReference type="PROSITE-ProRule" id="PRU00182"/>
    </source>
</evidence>
<feature type="domain" description="Pseudouridine synthase RsuA/RluA-like" evidence="7">
    <location>
        <begin position="92"/>
        <end position="243"/>
    </location>
</feature>
<dbReference type="RefSeq" id="WP_094014624.1">
    <property type="nucleotide sequence ID" value="NZ_NMQW01000013.1"/>
</dbReference>
<dbReference type="GO" id="GO:0003723">
    <property type="term" value="F:RNA binding"/>
    <property type="evidence" value="ECO:0007669"/>
    <property type="project" value="UniProtKB-KW"/>
</dbReference>
<dbReference type="SUPFAM" id="SSF55120">
    <property type="entry name" value="Pseudouridine synthase"/>
    <property type="match status" value="1"/>
</dbReference>
<dbReference type="CDD" id="cd00165">
    <property type="entry name" value="S4"/>
    <property type="match status" value="1"/>
</dbReference>
<protein>
    <recommendedName>
        <fullName evidence="5">Pseudouridine synthase</fullName>
        <ecNumber evidence="5">5.4.99.-</ecNumber>
    </recommendedName>
</protein>
<keyword evidence="5" id="KW-0413">Isomerase</keyword>
<dbReference type="EC" id="5.4.99.-" evidence="5"/>